<dbReference type="Proteomes" id="UP000593594">
    <property type="component" value="Chromosome"/>
</dbReference>
<evidence type="ECO:0000313" key="2">
    <source>
        <dbReference type="Proteomes" id="UP000593594"/>
    </source>
</evidence>
<protein>
    <submittedName>
        <fullName evidence="1">Phosphohydrolase</fullName>
    </submittedName>
</protein>
<evidence type="ECO:0000313" key="1">
    <source>
        <dbReference type="EMBL" id="QPC45038.1"/>
    </source>
</evidence>
<dbReference type="SUPFAM" id="SSF109604">
    <property type="entry name" value="HD-domain/PDEase-like"/>
    <property type="match status" value="1"/>
</dbReference>
<keyword evidence="1" id="KW-0378">Hydrolase</keyword>
<organism evidence="1 2">
    <name type="scientific">Kaustia mangrovi</name>
    <dbReference type="NCBI Taxonomy" id="2593653"/>
    <lineage>
        <taxon>Bacteria</taxon>
        <taxon>Pseudomonadati</taxon>
        <taxon>Pseudomonadota</taxon>
        <taxon>Alphaproteobacteria</taxon>
        <taxon>Hyphomicrobiales</taxon>
        <taxon>Parvibaculaceae</taxon>
        <taxon>Kaustia</taxon>
    </lineage>
</organism>
<dbReference type="Gene3D" id="1.10.3210.10">
    <property type="entry name" value="Hypothetical protein af1432"/>
    <property type="match status" value="1"/>
</dbReference>
<dbReference type="KEGG" id="kmn:HW532_21475"/>
<dbReference type="RefSeq" id="WP_213162411.1">
    <property type="nucleotide sequence ID" value="NZ_CP058214.1"/>
</dbReference>
<dbReference type="GO" id="GO:0016787">
    <property type="term" value="F:hydrolase activity"/>
    <property type="evidence" value="ECO:0007669"/>
    <property type="project" value="UniProtKB-KW"/>
</dbReference>
<sequence>MTPLPLVYSVTQSGRVVDMLNPRPETVSLADIAVHLARINRFGGACPAYSVAEHSCLVAAALAGHADPLAPLCGLLHDAHEAYLGDTIRPVRHLRARIAGTDLDKALTPRFGAVIHKALGLPWPVPEHLRTAIREADARALATEWRDLMPKTAPPGLPGAPEPYEGTVVPLGEQCARALFLRTAMDTAARAGLGPLTRDAEQAFLALVPHHARETADA</sequence>
<dbReference type="AlphaFoldDB" id="A0A7S8C7U3"/>
<reference evidence="1 2" key="1">
    <citation type="submission" date="2020-06" db="EMBL/GenBank/DDBJ databases">
        <title>Genome sequence of 2 isolates from Red Sea Mangroves.</title>
        <authorList>
            <person name="Sefrji F."/>
            <person name="Michoud G."/>
            <person name="Merlino G."/>
            <person name="Daffonchio D."/>
        </authorList>
    </citation>
    <scope>NUCLEOTIDE SEQUENCE [LARGE SCALE GENOMIC DNA]</scope>
    <source>
        <strain evidence="1 2">R1DC25</strain>
    </source>
</reference>
<proteinExistence type="predicted"/>
<gene>
    <name evidence="1" type="ORF">HW532_21475</name>
</gene>
<name>A0A7S8C7U3_9HYPH</name>
<accession>A0A7S8C7U3</accession>
<keyword evidence="2" id="KW-1185">Reference proteome</keyword>
<dbReference type="EMBL" id="CP058214">
    <property type="protein sequence ID" value="QPC45038.1"/>
    <property type="molecule type" value="Genomic_DNA"/>
</dbReference>